<dbReference type="Gene3D" id="3.90.1720.10">
    <property type="entry name" value="endopeptidase domain like (from Nostoc punctiforme)"/>
    <property type="match status" value="1"/>
</dbReference>
<evidence type="ECO:0000259" key="6">
    <source>
        <dbReference type="PROSITE" id="PS51935"/>
    </source>
</evidence>
<evidence type="ECO:0000256" key="4">
    <source>
        <dbReference type="ARBA" id="ARBA00022801"/>
    </source>
</evidence>
<evidence type="ECO:0000256" key="3">
    <source>
        <dbReference type="ARBA" id="ARBA00022729"/>
    </source>
</evidence>
<dbReference type="EMBL" id="CP122539">
    <property type="protein sequence ID" value="WGH77023.1"/>
    <property type="molecule type" value="Genomic_DNA"/>
</dbReference>
<reference evidence="7 8" key="1">
    <citation type="submission" date="2023-04" db="EMBL/GenBank/DDBJ databases">
        <title>Tenacibaculum tangerinum sp. nov., isolated from sea tidal flat of South Korea.</title>
        <authorList>
            <person name="Lee S.H."/>
            <person name="Kim J.-J."/>
        </authorList>
    </citation>
    <scope>NUCLEOTIDE SEQUENCE [LARGE SCALE GENOMIC DNA]</scope>
    <source>
        <strain evidence="7 8">GRR-S3-23</strain>
    </source>
</reference>
<evidence type="ECO:0000256" key="1">
    <source>
        <dbReference type="ARBA" id="ARBA00007074"/>
    </source>
</evidence>
<comment type="similarity">
    <text evidence="1">Belongs to the peptidase C40 family.</text>
</comment>
<dbReference type="SUPFAM" id="SSF54001">
    <property type="entry name" value="Cysteine proteinases"/>
    <property type="match status" value="1"/>
</dbReference>
<gene>
    <name evidence="7" type="ORF">P8625_07780</name>
</gene>
<dbReference type="Pfam" id="PF00877">
    <property type="entry name" value="NLPC_P60"/>
    <property type="match status" value="1"/>
</dbReference>
<keyword evidence="3" id="KW-0732">Signal</keyword>
<keyword evidence="8" id="KW-1185">Reference proteome</keyword>
<evidence type="ECO:0000256" key="5">
    <source>
        <dbReference type="ARBA" id="ARBA00022807"/>
    </source>
</evidence>
<dbReference type="InterPro" id="IPR000064">
    <property type="entry name" value="NLP_P60_dom"/>
</dbReference>
<dbReference type="InterPro" id="IPR038765">
    <property type="entry name" value="Papain-like_cys_pep_sf"/>
</dbReference>
<organism evidence="7 8">
    <name type="scientific">Tenacibaculum tangerinum</name>
    <dbReference type="NCBI Taxonomy" id="3038772"/>
    <lineage>
        <taxon>Bacteria</taxon>
        <taxon>Pseudomonadati</taxon>
        <taxon>Bacteroidota</taxon>
        <taxon>Flavobacteriia</taxon>
        <taxon>Flavobacteriales</taxon>
        <taxon>Flavobacteriaceae</taxon>
        <taxon>Tenacibaculum</taxon>
    </lineage>
</organism>
<dbReference type="PANTHER" id="PTHR47360">
    <property type="entry name" value="MUREIN DD-ENDOPEPTIDASE MEPS/MUREIN LD-CARBOXYPEPTIDASE"/>
    <property type="match status" value="1"/>
</dbReference>
<name>A0ABY8LA42_9FLAO</name>
<sequence length="163" mass="18091">MKRQWFLWVFLMAFIVFRYSNQGSATKESSKNSTKSTKVEQLITIANDYKGVPYGAGGTTRKGMDCSGLVNTSFKKIGVQLPRSSSAMSTKGTTIDLEEVKVGDLLFFDISRLEGGINHVGLVTAVVNNEVFFIHSTTSQGVIVSSMNETYWKKEFVKAKRVL</sequence>
<keyword evidence="2" id="KW-0645">Protease</keyword>
<dbReference type="Proteomes" id="UP001232001">
    <property type="component" value="Chromosome"/>
</dbReference>
<dbReference type="PROSITE" id="PS51935">
    <property type="entry name" value="NLPC_P60"/>
    <property type="match status" value="1"/>
</dbReference>
<keyword evidence="5" id="KW-0788">Thiol protease</keyword>
<dbReference type="InterPro" id="IPR052062">
    <property type="entry name" value="Murein_DD/LD_carboxypeptidase"/>
</dbReference>
<feature type="domain" description="NlpC/P60" evidence="6">
    <location>
        <begin position="36"/>
        <end position="163"/>
    </location>
</feature>
<dbReference type="RefSeq" id="WP_279652878.1">
    <property type="nucleotide sequence ID" value="NZ_CP122539.1"/>
</dbReference>
<evidence type="ECO:0000256" key="2">
    <source>
        <dbReference type="ARBA" id="ARBA00022670"/>
    </source>
</evidence>
<proteinExistence type="inferred from homology"/>
<keyword evidence="4" id="KW-0378">Hydrolase</keyword>
<protein>
    <submittedName>
        <fullName evidence="7">C40 family peptidase</fullName>
    </submittedName>
</protein>
<evidence type="ECO:0000313" key="8">
    <source>
        <dbReference type="Proteomes" id="UP001232001"/>
    </source>
</evidence>
<evidence type="ECO:0000313" key="7">
    <source>
        <dbReference type="EMBL" id="WGH77023.1"/>
    </source>
</evidence>
<dbReference type="PANTHER" id="PTHR47360:SF1">
    <property type="entry name" value="ENDOPEPTIDASE NLPC-RELATED"/>
    <property type="match status" value="1"/>
</dbReference>
<accession>A0ABY8LA42</accession>